<reference evidence="8 9" key="1">
    <citation type="submission" date="2017-01" db="EMBL/GenBank/DDBJ databases">
        <authorList>
            <person name="Mah S.A."/>
            <person name="Swanson W.J."/>
            <person name="Moy G.W."/>
            <person name="Vacquier V.D."/>
        </authorList>
    </citation>
    <scope>NUCLEOTIDE SEQUENCE [LARGE SCALE GENOMIC DNA]</scope>
    <source>
        <strain evidence="8 9">CPCC 203464</strain>
    </source>
</reference>
<keyword evidence="5" id="KW-0456">Lyase</keyword>
<sequence>MTVSDDGRTAALITGVGGQDGGYLAELLAADGWMTHGVVRPGRPDGAAHAVRAGAVVHEVDITDARAMTDLIEVIRPAMVFHLAANSSVASSWEDTYESVNVNGVSIAPILDACLNLQSRTGHRVSVVNASSAEIFAGSGVHRQDEGTPIVPTSPYGAAKAFGHHLVQIYRSRGLVGSNAILFNHESPRRPDRFVTRKITRGVAEIASGVRDTLALGNTDVRRDWGWAPDYARAMFEIGRRGVADDFVLATGEAHSVSDLVAAAFAAAGITDWQPYVMVDPDLFRPADAEVMIGDATKARGVLDWSPTHTFGELVADMVDADLAELRQSRIEESAR</sequence>
<dbReference type="FunFam" id="3.40.50.720:FF:000924">
    <property type="entry name" value="GDP-mannose 4,6 dehydratase"/>
    <property type="match status" value="1"/>
</dbReference>
<dbReference type="EMBL" id="FTNT01000001">
    <property type="protein sequence ID" value="SIR68946.1"/>
    <property type="molecule type" value="Genomic_DNA"/>
</dbReference>
<dbReference type="Pfam" id="PF16363">
    <property type="entry name" value="GDP_Man_Dehyd"/>
    <property type="match status" value="1"/>
</dbReference>
<organism evidence="8 9">
    <name type="scientific">Williamsia sterculiae</name>
    <dbReference type="NCBI Taxonomy" id="1344003"/>
    <lineage>
        <taxon>Bacteria</taxon>
        <taxon>Bacillati</taxon>
        <taxon>Actinomycetota</taxon>
        <taxon>Actinomycetes</taxon>
        <taxon>Mycobacteriales</taxon>
        <taxon>Nocardiaceae</taxon>
        <taxon>Williamsia</taxon>
    </lineage>
</organism>
<dbReference type="Gene3D" id="3.40.50.720">
    <property type="entry name" value="NAD(P)-binding Rossmann-like Domain"/>
    <property type="match status" value="1"/>
</dbReference>
<feature type="domain" description="NAD(P)-binding" evidence="7">
    <location>
        <begin position="12"/>
        <end position="318"/>
    </location>
</feature>
<evidence type="ECO:0000313" key="9">
    <source>
        <dbReference type="Proteomes" id="UP000186218"/>
    </source>
</evidence>
<dbReference type="PANTHER" id="PTHR43715">
    <property type="entry name" value="GDP-MANNOSE 4,6-DEHYDRATASE"/>
    <property type="match status" value="1"/>
</dbReference>
<evidence type="ECO:0000313" key="8">
    <source>
        <dbReference type="EMBL" id="SIR68946.1"/>
    </source>
</evidence>
<protein>
    <recommendedName>
        <fullName evidence="4">GDP-mannose 4,6-dehydratase</fullName>
        <ecNumber evidence="4">4.2.1.47</ecNumber>
    </recommendedName>
</protein>
<dbReference type="InterPro" id="IPR036291">
    <property type="entry name" value="NAD(P)-bd_dom_sf"/>
</dbReference>
<proteinExistence type="inferred from homology"/>
<comment type="cofactor">
    <cofactor evidence="2">
        <name>NADP(+)</name>
        <dbReference type="ChEBI" id="CHEBI:58349"/>
    </cofactor>
</comment>
<evidence type="ECO:0000256" key="4">
    <source>
        <dbReference type="ARBA" id="ARBA00011989"/>
    </source>
</evidence>
<dbReference type="PANTHER" id="PTHR43715:SF1">
    <property type="entry name" value="GDP-MANNOSE 4,6 DEHYDRATASE"/>
    <property type="match status" value="1"/>
</dbReference>
<evidence type="ECO:0000259" key="7">
    <source>
        <dbReference type="Pfam" id="PF16363"/>
    </source>
</evidence>
<dbReference type="AlphaFoldDB" id="A0A1N7CZ80"/>
<evidence type="ECO:0000256" key="2">
    <source>
        <dbReference type="ARBA" id="ARBA00001937"/>
    </source>
</evidence>
<comment type="catalytic activity">
    <reaction evidence="1">
        <text>GDP-alpha-D-mannose = GDP-4-dehydro-alpha-D-rhamnose + H2O</text>
        <dbReference type="Rhea" id="RHEA:23820"/>
        <dbReference type="ChEBI" id="CHEBI:15377"/>
        <dbReference type="ChEBI" id="CHEBI:57527"/>
        <dbReference type="ChEBI" id="CHEBI:57964"/>
        <dbReference type="EC" id="4.2.1.47"/>
    </reaction>
</comment>
<evidence type="ECO:0000256" key="6">
    <source>
        <dbReference type="ARBA" id="ARBA00059383"/>
    </source>
</evidence>
<dbReference type="Proteomes" id="UP000186218">
    <property type="component" value="Unassembled WGS sequence"/>
</dbReference>
<dbReference type="GO" id="GO:0008446">
    <property type="term" value="F:GDP-mannose 4,6-dehydratase activity"/>
    <property type="evidence" value="ECO:0007669"/>
    <property type="project" value="UniProtKB-EC"/>
</dbReference>
<dbReference type="InterPro" id="IPR006368">
    <property type="entry name" value="GDP_Man_deHydtase"/>
</dbReference>
<dbReference type="GO" id="GO:0042351">
    <property type="term" value="P:'de novo' GDP-L-fucose biosynthetic process"/>
    <property type="evidence" value="ECO:0007669"/>
    <property type="project" value="TreeGrafter"/>
</dbReference>
<dbReference type="EC" id="4.2.1.47" evidence="4"/>
<dbReference type="InterPro" id="IPR016040">
    <property type="entry name" value="NAD(P)-bd_dom"/>
</dbReference>
<evidence type="ECO:0000256" key="3">
    <source>
        <dbReference type="ARBA" id="ARBA00009263"/>
    </source>
</evidence>
<evidence type="ECO:0000256" key="1">
    <source>
        <dbReference type="ARBA" id="ARBA00000188"/>
    </source>
</evidence>
<evidence type="ECO:0000256" key="5">
    <source>
        <dbReference type="ARBA" id="ARBA00023239"/>
    </source>
</evidence>
<name>A0A1N7CZ80_9NOCA</name>
<comment type="function">
    <text evidence="6">Catalyzes the conversion of GDP-D-mannose to GDP-4-dehydro-6-deoxy-D-mannose.</text>
</comment>
<dbReference type="CDD" id="cd05260">
    <property type="entry name" value="GDP_MD_SDR_e"/>
    <property type="match status" value="1"/>
</dbReference>
<comment type="similarity">
    <text evidence="3">Belongs to the NAD(P)-dependent epimerase/dehydratase family. GDP-mannose 4,6-dehydratase subfamily.</text>
</comment>
<dbReference type="RefSeq" id="WP_076476066.1">
    <property type="nucleotide sequence ID" value="NZ_FTNT01000001.1"/>
</dbReference>
<keyword evidence="9" id="KW-1185">Reference proteome</keyword>
<gene>
    <name evidence="8" type="ORF">SAMN05445060_0463</name>
</gene>
<dbReference type="OrthoDB" id="9779041at2"/>
<accession>A0A1N7CZ80</accession>
<dbReference type="SUPFAM" id="SSF51735">
    <property type="entry name" value="NAD(P)-binding Rossmann-fold domains"/>
    <property type="match status" value="1"/>
</dbReference>
<dbReference type="Gene3D" id="3.90.25.10">
    <property type="entry name" value="UDP-galactose 4-epimerase, domain 1"/>
    <property type="match status" value="1"/>
</dbReference>
<dbReference type="STRING" id="1344003.SAMN05445060_0463"/>